<keyword evidence="4 8" id="KW-0812">Transmembrane</keyword>
<evidence type="ECO:0000256" key="2">
    <source>
        <dbReference type="ARBA" id="ARBA00022448"/>
    </source>
</evidence>
<evidence type="ECO:0000259" key="11">
    <source>
        <dbReference type="Pfam" id="PF00593"/>
    </source>
</evidence>
<evidence type="ECO:0000256" key="5">
    <source>
        <dbReference type="ARBA" id="ARBA00023077"/>
    </source>
</evidence>
<feature type="signal peptide" evidence="10">
    <location>
        <begin position="1"/>
        <end position="28"/>
    </location>
</feature>
<dbReference type="SUPFAM" id="SSF49464">
    <property type="entry name" value="Carboxypeptidase regulatory domain-like"/>
    <property type="match status" value="1"/>
</dbReference>
<name>A0A3B7MUR6_9BACT</name>
<dbReference type="Gene3D" id="2.60.40.1120">
    <property type="entry name" value="Carboxypeptidase-like, regulatory domain"/>
    <property type="match status" value="1"/>
</dbReference>
<gene>
    <name evidence="13" type="ORF">D3H65_15895</name>
</gene>
<dbReference type="SUPFAM" id="SSF56935">
    <property type="entry name" value="Porins"/>
    <property type="match status" value="1"/>
</dbReference>
<dbReference type="GO" id="GO:0009279">
    <property type="term" value="C:cell outer membrane"/>
    <property type="evidence" value="ECO:0007669"/>
    <property type="project" value="UniProtKB-SubCell"/>
</dbReference>
<dbReference type="InterPro" id="IPR023997">
    <property type="entry name" value="TonB-dep_OMP_SusC/RagA_CS"/>
</dbReference>
<feature type="chain" id="PRO_5017622395" evidence="10">
    <location>
        <begin position="29"/>
        <end position="1106"/>
    </location>
</feature>
<comment type="similarity">
    <text evidence="8 9">Belongs to the TonB-dependent receptor family.</text>
</comment>
<evidence type="ECO:0000256" key="3">
    <source>
        <dbReference type="ARBA" id="ARBA00022452"/>
    </source>
</evidence>
<dbReference type="OrthoDB" id="9768177at2"/>
<dbReference type="KEGG" id="pseg:D3H65_15895"/>
<comment type="subcellular location">
    <subcellularLocation>
        <location evidence="1 8">Cell outer membrane</location>
        <topology evidence="1 8">Multi-pass membrane protein</topology>
    </subcellularLocation>
</comment>
<keyword evidence="14" id="KW-1185">Reference proteome</keyword>
<evidence type="ECO:0000256" key="6">
    <source>
        <dbReference type="ARBA" id="ARBA00023136"/>
    </source>
</evidence>
<evidence type="ECO:0000256" key="10">
    <source>
        <dbReference type="SAM" id="SignalP"/>
    </source>
</evidence>
<dbReference type="InterPro" id="IPR012910">
    <property type="entry name" value="Plug_dom"/>
</dbReference>
<dbReference type="InterPro" id="IPR000531">
    <property type="entry name" value="Beta-barrel_TonB"/>
</dbReference>
<dbReference type="Pfam" id="PF00593">
    <property type="entry name" value="TonB_dep_Rec_b-barrel"/>
    <property type="match status" value="1"/>
</dbReference>
<evidence type="ECO:0000256" key="8">
    <source>
        <dbReference type="PROSITE-ProRule" id="PRU01360"/>
    </source>
</evidence>
<evidence type="ECO:0000256" key="4">
    <source>
        <dbReference type="ARBA" id="ARBA00022692"/>
    </source>
</evidence>
<keyword evidence="10" id="KW-0732">Signal</keyword>
<dbReference type="InterPro" id="IPR039426">
    <property type="entry name" value="TonB-dep_rcpt-like"/>
</dbReference>
<dbReference type="Proteomes" id="UP000263900">
    <property type="component" value="Chromosome"/>
</dbReference>
<dbReference type="Pfam" id="PF07715">
    <property type="entry name" value="Plug"/>
    <property type="match status" value="1"/>
</dbReference>
<keyword evidence="5 9" id="KW-0798">TonB box</keyword>
<dbReference type="InterPro" id="IPR037066">
    <property type="entry name" value="Plug_dom_sf"/>
</dbReference>
<dbReference type="InterPro" id="IPR008969">
    <property type="entry name" value="CarboxyPept-like_regulatory"/>
</dbReference>
<organism evidence="13 14">
    <name type="scientific">Paraflavitalea soli</name>
    <dbReference type="NCBI Taxonomy" id="2315862"/>
    <lineage>
        <taxon>Bacteria</taxon>
        <taxon>Pseudomonadati</taxon>
        <taxon>Bacteroidota</taxon>
        <taxon>Chitinophagia</taxon>
        <taxon>Chitinophagales</taxon>
        <taxon>Chitinophagaceae</taxon>
        <taxon>Paraflavitalea</taxon>
    </lineage>
</organism>
<dbReference type="PROSITE" id="PS52016">
    <property type="entry name" value="TONB_DEPENDENT_REC_3"/>
    <property type="match status" value="1"/>
</dbReference>
<feature type="domain" description="TonB-dependent receptor plug" evidence="12">
    <location>
        <begin position="123"/>
        <end position="231"/>
    </location>
</feature>
<keyword evidence="7 8" id="KW-0998">Cell outer membrane</keyword>
<evidence type="ECO:0000313" key="14">
    <source>
        <dbReference type="Proteomes" id="UP000263900"/>
    </source>
</evidence>
<keyword evidence="2 8" id="KW-0813">Transport</keyword>
<dbReference type="NCBIfam" id="TIGR04056">
    <property type="entry name" value="OMP_RagA_SusC"/>
    <property type="match status" value="1"/>
</dbReference>
<reference evidence="13 14" key="1">
    <citation type="submission" date="2018-09" db="EMBL/GenBank/DDBJ databases">
        <title>Genome sequencing of strain 6GH32-13.</title>
        <authorList>
            <person name="Weon H.-Y."/>
            <person name="Heo J."/>
            <person name="Kwon S.-W."/>
        </authorList>
    </citation>
    <scope>NUCLEOTIDE SEQUENCE [LARGE SCALE GENOMIC DNA]</scope>
    <source>
        <strain evidence="13 14">5GH32-13</strain>
    </source>
</reference>
<protein>
    <submittedName>
        <fullName evidence="13">SusC/RagA family TonB-linked outer membrane protein</fullName>
    </submittedName>
</protein>
<evidence type="ECO:0000313" key="13">
    <source>
        <dbReference type="EMBL" id="AXY75375.1"/>
    </source>
</evidence>
<dbReference type="Gene3D" id="2.170.130.10">
    <property type="entry name" value="TonB-dependent receptor, plug domain"/>
    <property type="match status" value="1"/>
</dbReference>
<dbReference type="Pfam" id="PF13715">
    <property type="entry name" value="CarbopepD_reg_2"/>
    <property type="match status" value="1"/>
</dbReference>
<dbReference type="Gene3D" id="2.40.170.20">
    <property type="entry name" value="TonB-dependent receptor, beta-barrel domain"/>
    <property type="match status" value="1"/>
</dbReference>
<evidence type="ECO:0000259" key="12">
    <source>
        <dbReference type="Pfam" id="PF07715"/>
    </source>
</evidence>
<keyword evidence="6 8" id="KW-0472">Membrane</keyword>
<accession>A0A3B7MUR6</accession>
<evidence type="ECO:0000256" key="9">
    <source>
        <dbReference type="RuleBase" id="RU003357"/>
    </source>
</evidence>
<dbReference type="RefSeq" id="WP_119051256.1">
    <property type="nucleotide sequence ID" value="NZ_CP032157.1"/>
</dbReference>
<dbReference type="NCBIfam" id="TIGR04057">
    <property type="entry name" value="SusC_RagA_signa"/>
    <property type="match status" value="1"/>
</dbReference>
<evidence type="ECO:0000256" key="1">
    <source>
        <dbReference type="ARBA" id="ARBA00004571"/>
    </source>
</evidence>
<dbReference type="InterPro" id="IPR023996">
    <property type="entry name" value="TonB-dep_OMP_SusC/RagA"/>
</dbReference>
<dbReference type="AlphaFoldDB" id="A0A3B7MUR6"/>
<dbReference type="InterPro" id="IPR036942">
    <property type="entry name" value="Beta-barrel_TonB_sf"/>
</dbReference>
<feature type="domain" description="TonB-dependent receptor-like beta-barrel" evidence="11">
    <location>
        <begin position="444"/>
        <end position="1061"/>
    </location>
</feature>
<sequence length="1106" mass="123877">MQTLVKPRPGMIALVLAALFLAPLTMLAQTDRQVSGTVTDASTNLPLQGVSVTLAGKTTGTSTNDKGHFTLEAAVNSKLSFSFTGYVTQTVTVPATGDLSLRLEVTNQSLNEVVVIGYGQARKKDLTGAITQIRPDKIADQNPNTVQDIVRGTPGLSVGLDPNGKGGGSIQIRGQRSVYTDAGHNDPLLVLDGMIFYGELSEINPDDIAQIDVLKDASAAAVYGAKSANGVLIITTKRGQKGKPRINFTSNLGISTKAGNRDVFGPEGYIQYREDWYKAATFGVNAATGQYEAYQVPLSGWGTNKRPGYFENPTPENLAKYGITIDQWRAYSTNLPTDNDVSIYGKRLAMSDVTLNNYVAGKTYNWQDHSFRTGINQDYNLSASGASDNMNYYMSLGYLSNQGPIRGDDYKAIRANMKVEGKIAKWLEVGGNINFQNRTDGNLAVDWQKQSLRNSPFANYYLPDGRLAWHPQGDGSTNNLGYNYDFDRQYMDLDKGYTVFNAILNAKVKLPFNITYSFNASPRYQTFRDRYFESARHPDWTANNGLVNREQTQRFDWSLNNTINWEHTFAKKHRVAVTLVQEAENRQSWKDRIEARNILPSDALGLHETQNGDKARSTFDSEDTKETADGMLARLFYSFDDRYMLTASFRRDGYSAFGNSNPRANFFSIAGAWTFSNESFFKWEPMSTGKLRASWGQNGNRSLADPYTAVANLTVGGGGTMGYLDNGGNLKEFLYLFMNRLANNNLTWEKTESFNVGLDFGFLNDRITGSIDYYITPTVAMIMNRTLPDFTGFSSITTNLGKVDNRGFELSINTVNIKNRDFSWNTTFGFSKYKNTIKHLYYEYQDILDGQGNVISTRERDVIPNNWFIGQPISTIWNYRVTGIWQKNEVAEAAIYNQRPGDPKVANNYTADDKVNATNPALSSYYNDNDKEFLGQTAPPIMWSMRNDFTYKNFNFSFNMYSYWGHKSLVGIYLNQDNGTSLVTNQANQWKKEYWTLDNPTNSYARLDARGPVGTGSNAPGKLYDRSFIRLENVTVGYTLDKKLLSKVGVEKIKVFASVRNVALWTKEKDWHYGDMETFNTSGDAGQIFRSGMAPRIFTFGLNATF</sequence>
<evidence type="ECO:0000256" key="7">
    <source>
        <dbReference type="ARBA" id="ARBA00023237"/>
    </source>
</evidence>
<keyword evidence="3 8" id="KW-1134">Transmembrane beta strand</keyword>
<proteinExistence type="inferred from homology"/>
<dbReference type="EMBL" id="CP032157">
    <property type="protein sequence ID" value="AXY75375.1"/>
    <property type="molecule type" value="Genomic_DNA"/>
</dbReference>